<protein>
    <submittedName>
        <fullName evidence="9">Gamma-tubulin complex component</fullName>
    </submittedName>
</protein>
<evidence type="ECO:0000256" key="2">
    <source>
        <dbReference type="ARBA" id="ARBA00010337"/>
    </source>
</evidence>
<name>A0A1V9ZKY5_ACHHY</name>
<feature type="region of interest" description="Disordered" evidence="6">
    <location>
        <begin position="1057"/>
        <end position="1080"/>
    </location>
</feature>
<sequence>MDPGDPNKPRLRAKPKLTLNMPQLPPRRTAGNSIPAPALLSTPAVTGVTEAPASLYQTPARTMPATADTRTSGVTSHFKKPPLTTRASDSDSRYQATPPPSTTFGITDPLTPSSRLNLDSRGSSTSSHASTSFRESRTATFPPAHAPQEPLSPNSMLLNTLDAVSQMTVSAKPSVFSYESSSRASSGLGSSSYSMSSASVATTKTRTTTFHMTSTSTTSGGTTHVGRLGVGDHGQGGDIYFLQTRVRIRAGNIYCLRCRTEPSSKTGLLVSAVDAGGAGFDQDEIFVFVNATLRSDEGRVKFTDVVSLYCIAGASKGRFLSVDGTRLTTKKGPMMTSSEKWRLLEKDEMRSSRPVDDEADAFLAPGVRNAQRPLQSGDRIVLQLQAQPYVLSVENRTEVVLHDTKDATGFEVWEVTKANIPYDPPWNRDRVFLTGAFVLEGKGDEAPPLQPLTQWPASLQERALVDDLLYVLLGIEGRYIRRQEVSKLGTGGGSYLKGPSYGLTAQPYRDAASEIMEDFAFAVDAAVTDASLAALAAKVVVLGEYYLHVTTYVETHRRYEYGQVCHAFCAGLKVLLREYTVVVAQLENLAFDGGLSLSKLWFYVQPSLRAMELLSTLVRSVLAKQGGALLSGIAQLPTSGDAKAAAVLHFLLEKASVPYLQMLELWIYHGELKDPYDEFMVAADDTLQKEEVSDDPWSKYWERRYTLRETHVPSFLARVAEKVLTTGKYLNVFRTCGRRVNCPFADTIPHAESARRFDELVDKAHAYASALLVDLLVDEHDLMNRLRSIKHYFLMDQGDFFVDFMDAAEPELNLRADQLLASRLESLLHLSLQTSTCASDPYKDDLICVLSPQNLISQMEAIHERSQKVGRAPLSSSAASSFSDPGYKAIDALSLDYKVKWPLSLVISSGALNKYQMIFRHLFFCKHVERRLCDAWRNHQTTKELGLRSALIKSYCLRQRMLHFQQNFVYYMMFEVISPRWHALEAHLTRDIGSVDDVLNTHRDFLDQCLKECLLTDPELLRVLTKLMTVCLTFANSIDRFTRPYCLDEEAIRSEREAERDRRADKKAREEADLMMSAKGKTRKSSAVPKRFASNVDVRRQRIKDLADDVRRALTETEMGENPFVRMTDELELQFDTLLAEFMQALLHRSHLQFNSHLSNLCTRLDYNGFYTNAA</sequence>
<feature type="compositionally biased region" description="Polar residues" evidence="6">
    <location>
        <begin position="102"/>
        <end position="117"/>
    </location>
</feature>
<keyword evidence="3" id="KW-0963">Cytoplasm</keyword>
<comment type="subcellular location">
    <subcellularLocation>
        <location evidence="1">Cytoplasm</location>
        <location evidence="1">Cytoskeleton</location>
    </subcellularLocation>
</comment>
<dbReference type="STRING" id="1202772.A0A1V9ZKY5"/>
<dbReference type="Pfam" id="PF17681">
    <property type="entry name" value="GCP_N_terminal"/>
    <property type="match status" value="1"/>
</dbReference>
<dbReference type="AlphaFoldDB" id="A0A1V9ZKY5"/>
<keyword evidence="10" id="KW-1185">Reference proteome</keyword>
<dbReference type="GO" id="GO:0051321">
    <property type="term" value="P:meiotic cell cycle"/>
    <property type="evidence" value="ECO:0007669"/>
    <property type="project" value="TreeGrafter"/>
</dbReference>
<comment type="similarity">
    <text evidence="2">Belongs to the TUBGCP family.</text>
</comment>
<dbReference type="Gene3D" id="1.20.120.1900">
    <property type="entry name" value="Gamma-tubulin complex, C-terminal domain"/>
    <property type="match status" value="1"/>
</dbReference>
<feature type="compositionally biased region" description="Basic and acidic residues" evidence="6">
    <location>
        <begin position="1057"/>
        <end position="1072"/>
    </location>
</feature>
<reference evidence="9 10" key="1">
    <citation type="journal article" date="2014" name="Genome Biol. Evol.">
        <title>The secreted proteins of Achlya hypogyna and Thraustotheca clavata identify the ancestral oomycete secretome and reveal gene acquisitions by horizontal gene transfer.</title>
        <authorList>
            <person name="Misner I."/>
            <person name="Blouin N."/>
            <person name="Leonard G."/>
            <person name="Richards T.A."/>
            <person name="Lane C.E."/>
        </authorList>
    </citation>
    <scope>NUCLEOTIDE SEQUENCE [LARGE SCALE GENOMIC DNA]</scope>
    <source>
        <strain evidence="9 10">ATCC 48635</strain>
    </source>
</reference>
<evidence type="ECO:0000256" key="3">
    <source>
        <dbReference type="ARBA" id="ARBA00022490"/>
    </source>
</evidence>
<dbReference type="GO" id="GO:0043015">
    <property type="term" value="F:gamma-tubulin binding"/>
    <property type="evidence" value="ECO:0007669"/>
    <property type="project" value="InterPro"/>
</dbReference>
<evidence type="ECO:0000256" key="5">
    <source>
        <dbReference type="ARBA" id="ARBA00023212"/>
    </source>
</evidence>
<dbReference type="PANTHER" id="PTHR19302:SF13">
    <property type="entry name" value="GAMMA-TUBULIN COMPLEX COMPONENT 2"/>
    <property type="match status" value="1"/>
</dbReference>
<dbReference type="GO" id="GO:0051011">
    <property type="term" value="F:microtubule minus-end binding"/>
    <property type="evidence" value="ECO:0007669"/>
    <property type="project" value="TreeGrafter"/>
</dbReference>
<dbReference type="GO" id="GO:0000278">
    <property type="term" value="P:mitotic cell cycle"/>
    <property type="evidence" value="ECO:0007669"/>
    <property type="project" value="TreeGrafter"/>
</dbReference>
<feature type="region of interest" description="Disordered" evidence="6">
    <location>
        <begin position="57"/>
        <end position="155"/>
    </location>
</feature>
<dbReference type="PANTHER" id="PTHR19302">
    <property type="entry name" value="GAMMA TUBULIN COMPLEX PROTEIN"/>
    <property type="match status" value="1"/>
</dbReference>
<accession>A0A1V9ZKY5</accession>
<dbReference type="GO" id="GO:0031122">
    <property type="term" value="P:cytoplasmic microtubule organization"/>
    <property type="evidence" value="ECO:0007669"/>
    <property type="project" value="TreeGrafter"/>
</dbReference>
<organism evidence="9 10">
    <name type="scientific">Achlya hypogyna</name>
    <name type="common">Oomycete</name>
    <name type="synonym">Protoachlya hypogyna</name>
    <dbReference type="NCBI Taxonomy" id="1202772"/>
    <lineage>
        <taxon>Eukaryota</taxon>
        <taxon>Sar</taxon>
        <taxon>Stramenopiles</taxon>
        <taxon>Oomycota</taxon>
        <taxon>Saprolegniomycetes</taxon>
        <taxon>Saprolegniales</taxon>
        <taxon>Achlyaceae</taxon>
        <taxon>Achlya</taxon>
    </lineage>
</organism>
<dbReference type="OrthoDB" id="2192946at2759"/>
<dbReference type="InterPro" id="IPR040457">
    <property type="entry name" value="GCP_C"/>
</dbReference>
<comment type="caution">
    <text evidence="9">The sequence shown here is derived from an EMBL/GenBank/DDBJ whole genome shotgun (WGS) entry which is preliminary data.</text>
</comment>
<evidence type="ECO:0000313" key="9">
    <source>
        <dbReference type="EMBL" id="OQR98601.1"/>
    </source>
</evidence>
<dbReference type="Proteomes" id="UP000243579">
    <property type="component" value="Unassembled WGS sequence"/>
</dbReference>
<dbReference type="InterPro" id="IPR042241">
    <property type="entry name" value="GCP_C_sf"/>
</dbReference>
<dbReference type="InterPro" id="IPR007259">
    <property type="entry name" value="GCP"/>
</dbReference>
<feature type="compositionally biased region" description="Low complexity" evidence="6">
    <location>
        <begin position="120"/>
        <end position="133"/>
    </location>
</feature>
<dbReference type="EMBL" id="JNBR01000082">
    <property type="protein sequence ID" value="OQR98601.1"/>
    <property type="molecule type" value="Genomic_DNA"/>
</dbReference>
<evidence type="ECO:0000256" key="1">
    <source>
        <dbReference type="ARBA" id="ARBA00004245"/>
    </source>
</evidence>
<keyword evidence="4" id="KW-0493">Microtubule</keyword>
<dbReference type="GO" id="GO:0051225">
    <property type="term" value="P:spindle assembly"/>
    <property type="evidence" value="ECO:0007669"/>
    <property type="project" value="TreeGrafter"/>
</dbReference>
<dbReference type="GO" id="GO:0000922">
    <property type="term" value="C:spindle pole"/>
    <property type="evidence" value="ECO:0007669"/>
    <property type="project" value="InterPro"/>
</dbReference>
<dbReference type="GO" id="GO:0007020">
    <property type="term" value="P:microtubule nucleation"/>
    <property type="evidence" value="ECO:0007669"/>
    <property type="project" value="InterPro"/>
</dbReference>
<feature type="domain" description="Gamma tubulin complex component protein N-terminal" evidence="8">
    <location>
        <begin position="465"/>
        <end position="779"/>
    </location>
</feature>
<evidence type="ECO:0000313" key="10">
    <source>
        <dbReference type="Proteomes" id="UP000243579"/>
    </source>
</evidence>
<feature type="domain" description="Gamma tubulin complex component C-terminal" evidence="7">
    <location>
        <begin position="782"/>
        <end position="1171"/>
    </location>
</feature>
<dbReference type="GO" id="GO:0000930">
    <property type="term" value="C:gamma-tubulin complex"/>
    <property type="evidence" value="ECO:0007669"/>
    <property type="project" value="TreeGrafter"/>
</dbReference>
<evidence type="ECO:0000259" key="7">
    <source>
        <dbReference type="Pfam" id="PF04130"/>
    </source>
</evidence>
<dbReference type="GO" id="GO:0005874">
    <property type="term" value="C:microtubule"/>
    <property type="evidence" value="ECO:0007669"/>
    <property type="project" value="UniProtKB-KW"/>
</dbReference>
<evidence type="ECO:0000259" key="8">
    <source>
        <dbReference type="Pfam" id="PF17681"/>
    </source>
</evidence>
<dbReference type="Pfam" id="PF04130">
    <property type="entry name" value="GCP_C_terminal"/>
    <property type="match status" value="1"/>
</dbReference>
<evidence type="ECO:0000256" key="6">
    <source>
        <dbReference type="SAM" id="MobiDB-lite"/>
    </source>
</evidence>
<gene>
    <name evidence="9" type="ORF">ACHHYP_08284</name>
</gene>
<evidence type="ECO:0000256" key="4">
    <source>
        <dbReference type="ARBA" id="ARBA00022701"/>
    </source>
</evidence>
<feature type="region of interest" description="Disordered" evidence="6">
    <location>
        <begin position="1"/>
        <end position="38"/>
    </location>
</feature>
<keyword evidence="5" id="KW-0206">Cytoskeleton</keyword>
<dbReference type="InterPro" id="IPR041470">
    <property type="entry name" value="GCP_N"/>
</dbReference>
<proteinExistence type="inferred from homology"/>